<dbReference type="EMBL" id="CP021965">
    <property type="protein sequence ID" value="AWV31316.1"/>
    <property type="molecule type" value="Genomic_DNA"/>
</dbReference>
<gene>
    <name evidence="2" type="ORF">CD191_01025</name>
</gene>
<organism evidence="2 3">
    <name type="scientific">Paenibacillus odorifer</name>
    <dbReference type="NCBI Taxonomy" id="189426"/>
    <lineage>
        <taxon>Bacteria</taxon>
        <taxon>Bacillati</taxon>
        <taxon>Bacillota</taxon>
        <taxon>Bacilli</taxon>
        <taxon>Bacillales</taxon>
        <taxon>Paenibacillaceae</taxon>
        <taxon>Paenibacillus</taxon>
    </lineage>
</organism>
<keyword evidence="1" id="KW-0472">Membrane</keyword>
<reference evidence="2 3" key="1">
    <citation type="submission" date="2017-06" db="EMBL/GenBank/DDBJ databases">
        <title>Complete genome sequence of Paenibacillus odorifer CBA7130.</title>
        <authorList>
            <person name="Nam Y.-D."/>
            <person name="Kang J."/>
            <person name="Chung W.-H."/>
        </authorList>
    </citation>
    <scope>NUCLEOTIDE SEQUENCE [LARGE SCALE GENOMIC DNA]</scope>
    <source>
        <strain evidence="2 3">CBA7130</strain>
    </source>
</reference>
<evidence type="ECO:0000313" key="2">
    <source>
        <dbReference type="EMBL" id="AWV31316.1"/>
    </source>
</evidence>
<sequence length="141" mass="16635">MLEFKEDKIRYLEMLQSIVTRMAANSFNLKSWTVTLVAGILALSSNKANTGYLFITFIPIIGFWFLDTYYLHLERRYRALFDFIRINELAEINFNLNPKDIQNESDKSLQYFFCFFSKSEWLFYLPLGVIVGVVMKLTNLI</sequence>
<dbReference type="RefSeq" id="WP_111502208.1">
    <property type="nucleotide sequence ID" value="NZ_CP021965.1"/>
</dbReference>
<evidence type="ECO:0000256" key="1">
    <source>
        <dbReference type="SAM" id="Phobius"/>
    </source>
</evidence>
<keyword evidence="1" id="KW-1133">Transmembrane helix</keyword>
<dbReference type="Proteomes" id="UP000249163">
    <property type="component" value="Chromosome"/>
</dbReference>
<keyword evidence="1" id="KW-0812">Transmembrane</keyword>
<dbReference type="AlphaFoldDB" id="A0AAD0KCY3"/>
<proteinExistence type="predicted"/>
<protein>
    <submittedName>
        <fullName evidence="2">Uncharacterized protein</fullName>
    </submittedName>
</protein>
<name>A0AAD0KCY3_9BACL</name>
<feature type="transmembrane region" description="Helical" evidence="1">
    <location>
        <begin position="121"/>
        <end position="138"/>
    </location>
</feature>
<accession>A0AAD0KCY3</accession>
<evidence type="ECO:0000313" key="3">
    <source>
        <dbReference type="Proteomes" id="UP000249163"/>
    </source>
</evidence>
<feature type="transmembrane region" description="Helical" evidence="1">
    <location>
        <begin position="51"/>
        <end position="71"/>
    </location>
</feature>